<dbReference type="InterPro" id="IPR058068">
    <property type="entry name" value="LIC_13387-like"/>
</dbReference>
<dbReference type="RefSeq" id="WP_040917249.1">
    <property type="nucleotide sequence ID" value="NZ_SORO01000001.1"/>
</dbReference>
<dbReference type="AlphaFoldDB" id="A0A4R8MX35"/>
<evidence type="ECO:0000313" key="2">
    <source>
        <dbReference type="EMBL" id="TDY72788.1"/>
    </source>
</evidence>
<feature type="transmembrane region" description="Helical" evidence="1">
    <location>
        <begin position="62"/>
        <end position="85"/>
    </location>
</feature>
<dbReference type="GeneID" id="79827107"/>
<accession>A0A4R8MX35</accession>
<keyword evidence="3" id="KW-1185">Reference proteome</keyword>
<gene>
    <name evidence="2" type="ORF">CLV96_1797</name>
</gene>
<organism evidence="2 3">
    <name type="scientific">Leptospira meyeri</name>
    <dbReference type="NCBI Taxonomy" id="29508"/>
    <lineage>
        <taxon>Bacteria</taxon>
        <taxon>Pseudomonadati</taxon>
        <taxon>Spirochaetota</taxon>
        <taxon>Spirochaetia</taxon>
        <taxon>Leptospirales</taxon>
        <taxon>Leptospiraceae</taxon>
        <taxon>Leptospira</taxon>
    </lineage>
</organism>
<evidence type="ECO:0000256" key="1">
    <source>
        <dbReference type="SAM" id="Phobius"/>
    </source>
</evidence>
<dbReference type="EMBL" id="SORO01000001">
    <property type="protein sequence ID" value="TDY72788.1"/>
    <property type="molecule type" value="Genomic_DNA"/>
</dbReference>
<keyword evidence="1" id="KW-1133">Transmembrane helix</keyword>
<dbReference type="NCBIfam" id="NF047765">
    <property type="entry name" value="LIC_13387_fam"/>
    <property type="match status" value="1"/>
</dbReference>
<sequence length="140" mass="15238">MNQKSIFLKIAFALVLFTCLGHTIGTFMKIPPEQVAVANAQMVLENTMVPLPMGVHKSFADIFLGNNISVSVYLFITGIIFLVISGVKQFDPIVKKLLLINSFGMAMLSVISILYFFPLPAICTGLAAVFGFASAFLTEK</sequence>
<comment type="caution">
    <text evidence="2">The sequence shown here is derived from an EMBL/GenBank/DDBJ whole genome shotgun (WGS) entry which is preliminary data.</text>
</comment>
<keyword evidence="1" id="KW-0812">Transmembrane</keyword>
<name>A0A4R8MX35_LEPME</name>
<reference evidence="2 3" key="1">
    <citation type="submission" date="2019-03" db="EMBL/GenBank/DDBJ databases">
        <title>Genomic Encyclopedia of Archaeal and Bacterial Type Strains, Phase II (KMG-II): from individual species to whole genera.</title>
        <authorList>
            <person name="Goeker M."/>
        </authorList>
    </citation>
    <scope>NUCLEOTIDE SEQUENCE [LARGE SCALE GENOMIC DNA]</scope>
    <source>
        <strain evidence="2 3">DSM 21537</strain>
    </source>
</reference>
<feature type="transmembrane region" description="Helical" evidence="1">
    <location>
        <begin position="97"/>
        <end position="115"/>
    </location>
</feature>
<dbReference type="Proteomes" id="UP000294684">
    <property type="component" value="Unassembled WGS sequence"/>
</dbReference>
<protein>
    <submittedName>
        <fullName evidence="2">Uncharacterized protein</fullName>
    </submittedName>
</protein>
<dbReference type="OrthoDB" id="339443at2"/>
<keyword evidence="1" id="KW-0472">Membrane</keyword>
<evidence type="ECO:0000313" key="3">
    <source>
        <dbReference type="Proteomes" id="UP000294684"/>
    </source>
</evidence>
<proteinExistence type="predicted"/>